<feature type="compositionally biased region" description="Basic and acidic residues" evidence="1">
    <location>
        <begin position="155"/>
        <end position="188"/>
    </location>
</feature>
<evidence type="ECO:0000256" key="2">
    <source>
        <dbReference type="SAM" id="Phobius"/>
    </source>
</evidence>
<evidence type="ECO:0008006" key="5">
    <source>
        <dbReference type="Google" id="ProtNLM"/>
    </source>
</evidence>
<dbReference type="KEGG" id="fsy:FsymDg_1026"/>
<keyword evidence="2" id="KW-1133">Transmembrane helix</keyword>
<organism evidence="3 4">
    <name type="scientific">Candidatus Protofrankia datiscae</name>
    <dbReference type="NCBI Taxonomy" id="2716812"/>
    <lineage>
        <taxon>Bacteria</taxon>
        <taxon>Bacillati</taxon>
        <taxon>Actinomycetota</taxon>
        <taxon>Actinomycetes</taxon>
        <taxon>Frankiales</taxon>
        <taxon>Frankiaceae</taxon>
        <taxon>Protofrankia</taxon>
    </lineage>
</organism>
<sequence length="188" mass="20007">MGTDGADDSGTDRGGAYPPSARSSTRPGGAAPASGSVPAEPASAERPPLTGRIYYLVGGTLPPRYNQWISHDLTGPRWRVRQASRPPLLMLPFAVMFALLPGRLNIRLTIAIVLLAIAVGLGFATAGYFRNRRLVQHGFPPVFPPEEDEDTGPEDAGHAATDHATADHTNIDHDRTGTGRDRPGADDH</sequence>
<keyword evidence="2" id="KW-0472">Membrane</keyword>
<name>F8AY29_9ACTN</name>
<dbReference type="AlphaFoldDB" id="F8AY29"/>
<feature type="compositionally biased region" description="Low complexity" evidence="1">
    <location>
        <begin position="27"/>
        <end position="45"/>
    </location>
</feature>
<dbReference type="STRING" id="656024.FsymDg_1026"/>
<evidence type="ECO:0000256" key="1">
    <source>
        <dbReference type="SAM" id="MobiDB-lite"/>
    </source>
</evidence>
<protein>
    <recommendedName>
        <fullName evidence="5">DUF5313 domain-containing protein</fullName>
    </recommendedName>
</protein>
<dbReference type="HOGENOM" id="CLU_123802_0_0_11"/>
<dbReference type="EMBL" id="CP002801">
    <property type="protein sequence ID" value="AEH08530.1"/>
    <property type="molecule type" value="Genomic_DNA"/>
</dbReference>
<evidence type="ECO:0000313" key="4">
    <source>
        <dbReference type="Proteomes" id="UP000001549"/>
    </source>
</evidence>
<feature type="transmembrane region" description="Helical" evidence="2">
    <location>
        <begin position="110"/>
        <end position="129"/>
    </location>
</feature>
<accession>F8AY29</accession>
<dbReference type="eggNOG" id="ENOG5033F70">
    <property type="taxonomic scope" value="Bacteria"/>
</dbReference>
<dbReference type="InterPro" id="IPR035197">
    <property type="entry name" value="DUF5313"/>
</dbReference>
<feature type="region of interest" description="Disordered" evidence="1">
    <location>
        <begin position="140"/>
        <end position="188"/>
    </location>
</feature>
<dbReference type="Proteomes" id="UP000001549">
    <property type="component" value="Chromosome"/>
</dbReference>
<keyword evidence="4" id="KW-1185">Reference proteome</keyword>
<evidence type="ECO:0000313" key="3">
    <source>
        <dbReference type="EMBL" id="AEH08530.1"/>
    </source>
</evidence>
<reference evidence="3 4" key="1">
    <citation type="submission" date="2011-05" db="EMBL/GenBank/DDBJ databases">
        <title>Complete sequence of chromosome of Frankia symbiont of Datisca glomerata.</title>
        <authorList>
            <consortium name="US DOE Joint Genome Institute"/>
            <person name="Lucas S."/>
            <person name="Han J."/>
            <person name="Lapidus A."/>
            <person name="Cheng J.-F."/>
            <person name="Goodwin L."/>
            <person name="Pitluck S."/>
            <person name="Peters L."/>
            <person name="Mikhailova N."/>
            <person name="Chertkov O."/>
            <person name="Teshima H."/>
            <person name="Han C."/>
            <person name="Tapia R."/>
            <person name="Land M."/>
            <person name="Hauser L."/>
            <person name="Kyrpides N."/>
            <person name="Ivanova N."/>
            <person name="Pagani I."/>
            <person name="Berry A."/>
            <person name="Pawlowski K."/>
            <person name="Persson T."/>
            <person name="Vanden Heuvel B."/>
            <person name="Benson D."/>
            <person name="Woyke T."/>
        </authorList>
    </citation>
    <scope>NUCLEOTIDE SEQUENCE [LARGE SCALE GENOMIC DNA]</scope>
    <source>
        <strain evidence="4">4085684</strain>
    </source>
</reference>
<dbReference type="RefSeq" id="WP_013872508.1">
    <property type="nucleotide sequence ID" value="NC_015656.1"/>
</dbReference>
<keyword evidence="2" id="KW-0812">Transmembrane</keyword>
<proteinExistence type="predicted"/>
<gene>
    <name evidence="3" type="ordered locus">FsymDg_1026</name>
</gene>
<dbReference type="Pfam" id="PF17240">
    <property type="entry name" value="DUF5313"/>
    <property type="match status" value="1"/>
</dbReference>
<feature type="region of interest" description="Disordered" evidence="1">
    <location>
        <begin position="1"/>
        <end position="45"/>
    </location>
</feature>